<comment type="caution">
    <text evidence="1">The sequence shown here is derived from an EMBL/GenBank/DDBJ whole genome shotgun (WGS) entry which is preliminary data.</text>
</comment>
<dbReference type="EMBL" id="JBHUKU010000017">
    <property type="protein sequence ID" value="MFD2462663.1"/>
    <property type="molecule type" value="Genomic_DNA"/>
</dbReference>
<name>A0ABW5GP55_9PSEU</name>
<keyword evidence="2" id="KW-1185">Reference proteome</keyword>
<evidence type="ECO:0000313" key="1">
    <source>
        <dbReference type="EMBL" id="MFD2462663.1"/>
    </source>
</evidence>
<gene>
    <name evidence="1" type="ORF">ACFSYJ_28910</name>
</gene>
<dbReference type="Proteomes" id="UP001597419">
    <property type="component" value="Unassembled WGS sequence"/>
</dbReference>
<reference evidence="2" key="1">
    <citation type="journal article" date="2019" name="Int. J. Syst. Evol. Microbiol.">
        <title>The Global Catalogue of Microorganisms (GCM) 10K type strain sequencing project: providing services to taxonomists for standard genome sequencing and annotation.</title>
        <authorList>
            <consortium name="The Broad Institute Genomics Platform"/>
            <consortium name="The Broad Institute Genome Sequencing Center for Infectious Disease"/>
            <person name="Wu L."/>
            <person name="Ma J."/>
        </authorList>
    </citation>
    <scope>NUCLEOTIDE SEQUENCE [LARGE SCALE GENOMIC DNA]</scope>
    <source>
        <strain evidence="2">CGMCC 4.7643</strain>
    </source>
</reference>
<dbReference type="RefSeq" id="WP_345403872.1">
    <property type="nucleotide sequence ID" value="NZ_BAABHG010000015.1"/>
</dbReference>
<evidence type="ECO:0000313" key="2">
    <source>
        <dbReference type="Proteomes" id="UP001597419"/>
    </source>
</evidence>
<accession>A0ABW5GP55</accession>
<protein>
    <submittedName>
        <fullName evidence="1">Uncharacterized protein</fullName>
    </submittedName>
</protein>
<sequence>MLFILDRLGDPCQDGADVPPGAVRTIRSQRKLQKLDFLVRNPDYLANAIISACEEGRLPAERLLDAKKILFEREPELHTYRMLRNQHGAYEFLDDAMSVLRHLGLVQVRRVGRITDSHVKRRNYYLLEAGAEQAMRLRDEEPILAWYDEQTAYAADAVRGLSAEQMKRWQYDQPEYASTPLGQLIGGIAERVERRLEAALAEKGLG</sequence>
<proteinExistence type="predicted"/>
<organism evidence="1 2">
    <name type="scientific">Amycolatopsis samaneae</name>
    <dbReference type="NCBI Taxonomy" id="664691"/>
    <lineage>
        <taxon>Bacteria</taxon>
        <taxon>Bacillati</taxon>
        <taxon>Actinomycetota</taxon>
        <taxon>Actinomycetes</taxon>
        <taxon>Pseudonocardiales</taxon>
        <taxon>Pseudonocardiaceae</taxon>
        <taxon>Amycolatopsis</taxon>
    </lineage>
</organism>